<reference evidence="1 2" key="1">
    <citation type="submission" date="2023-06" db="EMBL/GenBank/DDBJ databases">
        <title>Actinomycetospora Odt1-22.</title>
        <authorList>
            <person name="Supong K."/>
        </authorList>
    </citation>
    <scope>NUCLEOTIDE SEQUENCE [LARGE SCALE GENOMIC DNA]</scope>
    <source>
        <strain evidence="1 2">Odt1-22</strain>
    </source>
</reference>
<accession>A0ABT7MFA5</accession>
<evidence type="ECO:0000313" key="2">
    <source>
        <dbReference type="Proteomes" id="UP001231924"/>
    </source>
</evidence>
<comment type="caution">
    <text evidence="1">The sequence shown here is derived from an EMBL/GenBank/DDBJ whole genome shotgun (WGS) entry which is preliminary data.</text>
</comment>
<evidence type="ECO:0000313" key="1">
    <source>
        <dbReference type="EMBL" id="MDL5158567.1"/>
    </source>
</evidence>
<dbReference type="EMBL" id="JASVWF010000005">
    <property type="protein sequence ID" value="MDL5158567.1"/>
    <property type="molecule type" value="Genomic_DNA"/>
</dbReference>
<dbReference type="RefSeq" id="WP_286055106.1">
    <property type="nucleotide sequence ID" value="NZ_JASVWF010000005.1"/>
</dbReference>
<dbReference type="Proteomes" id="UP001231924">
    <property type="component" value="Unassembled WGS sequence"/>
</dbReference>
<name>A0ABT7MFA5_9PSEU</name>
<protein>
    <submittedName>
        <fullName evidence="1">Uncharacterized protein</fullName>
    </submittedName>
</protein>
<sequence>MLIAGGGVVVGFFLGRSWAEVRRARFDQRQVWNGRKRYRS</sequence>
<proteinExistence type="predicted"/>
<organism evidence="1 2">
    <name type="scientific">Actinomycetospora termitidis</name>
    <dbReference type="NCBI Taxonomy" id="3053470"/>
    <lineage>
        <taxon>Bacteria</taxon>
        <taxon>Bacillati</taxon>
        <taxon>Actinomycetota</taxon>
        <taxon>Actinomycetes</taxon>
        <taxon>Pseudonocardiales</taxon>
        <taxon>Pseudonocardiaceae</taxon>
        <taxon>Actinomycetospora</taxon>
    </lineage>
</organism>
<keyword evidence="2" id="KW-1185">Reference proteome</keyword>
<gene>
    <name evidence="1" type="ORF">QRT03_21545</name>
</gene>